<keyword evidence="5 7" id="KW-1133">Transmembrane helix</keyword>
<evidence type="ECO:0000256" key="5">
    <source>
        <dbReference type="ARBA" id="ARBA00022989"/>
    </source>
</evidence>
<evidence type="ECO:0000256" key="2">
    <source>
        <dbReference type="ARBA" id="ARBA00005779"/>
    </source>
</evidence>
<reference evidence="8 9" key="1">
    <citation type="submission" date="2019-03" db="EMBL/GenBank/DDBJ databases">
        <title>Genomic Encyclopedia of Type Strains, Phase IV (KMG-IV): sequencing the most valuable type-strain genomes for metagenomic binning, comparative biology and taxonomic classification.</title>
        <authorList>
            <person name="Goeker M."/>
        </authorList>
    </citation>
    <scope>NUCLEOTIDE SEQUENCE [LARGE SCALE GENOMIC DNA]</scope>
    <source>
        <strain evidence="8 9">DSM 25903</strain>
    </source>
</reference>
<dbReference type="InterPro" id="IPR007140">
    <property type="entry name" value="DUF350"/>
</dbReference>
<feature type="transmembrane region" description="Helical" evidence="7">
    <location>
        <begin position="76"/>
        <end position="98"/>
    </location>
</feature>
<keyword evidence="3" id="KW-1003">Cell membrane</keyword>
<dbReference type="GO" id="GO:0005886">
    <property type="term" value="C:plasma membrane"/>
    <property type="evidence" value="ECO:0007669"/>
    <property type="project" value="UniProtKB-SubCell"/>
</dbReference>
<evidence type="ECO:0000256" key="7">
    <source>
        <dbReference type="SAM" id="Phobius"/>
    </source>
</evidence>
<accession>A0A4R7BMH4</accession>
<comment type="caution">
    <text evidence="8">The sequence shown here is derived from an EMBL/GenBank/DDBJ whole genome shotgun (WGS) entry which is preliminary data.</text>
</comment>
<evidence type="ECO:0000256" key="1">
    <source>
        <dbReference type="ARBA" id="ARBA00004651"/>
    </source>
</evidence>
<comment type="subcellular location">
    <subcellularLocation>
        <location evidence="1">Cell membrane</location>
        <topology evidence="1">Multi-pass membrane protein</topology>
    </subcellularLocation>
</comment>
<dbReference type="Pfam" id="PF03994">
    <property type="entry name" value="DUF350"/>
    <property type="match status" value="1"/>
</dbReference>
<name>A0A4R7BMH4_9HYPH</name>
<dbReference type="Proteomes" id="UP000295122">
    <property type="component" value="Unassembled WGS sequence"/>
</dbReference>
<keyword evidence="6 7" id="KW-0472">Membrane</keyword>
<evidence type="ECO:0000256" key="3">
    <source>
        <dbReference type="ARBA" id="ARBA00022475"/>
    </source>
</evidence>
<keyword evidence="9" id="KW-1185">Reference proteome</keyword>
<gene>
    <name evidence="8" type="ORF">EV668_4607</name>
</gene>
<evidence type="ECO:0000256" key="4">
    <source>
        <dbReference type="ARBA" id="ARBA00022692"/>
    </source>
</evidence>
<protein>
    <submittedName>
        <fullName evidence="8">Putative membrane protein</fullName>
    </submittedName>
</protein>
<dbReference type="EMBL" id="SNZR01000017">
    <property type="protein sequence ID" value="TDR85485.1"/>
    <property type="molecule type" value="Genomic_DNA"/>
</dbReference>
<comment type="similarity">
    <text evidence="2">Belongs to the UPF0719 family.</text>
</comment>
<feature type="transmembrane region" description="Helical" evidence="7">
    <location>
        <begin position="44"/>
        <end position="61"/>
    </location>
</feature>
<dbReference type="RefSeq" id="WP_245513377.1">
    <property type="nucleotide sequence ID" value="NZ_SNZR01000017.1"/>
</dbReference>
<evidence type="ECO:0000256" key="6">
    <source>
        <dbReference type="ARBA" id="ARBA00023136"/>
    </source>
</evidence>
<keyword evidence="4 7" id="KW-0812">Transmembrane</keyword>
<feature type="transmembrane region" description="Helical" evidence="7">
    <location>
        <begin position="110"/>
        <end position="131"/>
    </location>
</feature>
<sequence length="133" mass="13715">MSISMAGLPAFLVYFAVGAALIAGFAVVYMRLTAHDEVALIRSGNLAAAIALGGNLVGFSIPVDKAIEQAASIPDLVIWALIAMAIQLAAYGAVRWLVPDLSRKIEEDDIPAAAFLAVVAVLCGTLAAASMTE</sequence>
<dbReference type="AlphaFoldDB" id="A0A4R7BMH4"/>
<dbReference type="PANTHER" id="PTHR40043">
    <property type="entry name" value="UPF0719 INNER MEMBRANE PROTEIN YJFL"/>
    <property type="match status" value="1"/>
</dbReference>
<dbReference type="PANTHER" id="PTHR40043:SF1">
    <property type="entry name" value="UPF0719 INNER MEMBRANE PROTEIN YJFL"/>
    <property type="match status" value="1"/>
</dbReference>
<feature type="transmembrane region" description="Helical" evidence="7">
    <location>
        <begin position="12"/>
        <end position="32"/>
    </location>
</feature>
<evidence type="ECO:0000313" key="8">
    <source>
        <dbReference type="EMBL" id="TDR85485.1"/>
    </source>
</evidence>
<evidence type="ECO:0000313" key="9">
    <source>
        <dbReference type="Proteomes" id="UP000295122"/>
    </source>
</evidence>
<proteinExistence type="inferred from homology"/>
<organism evidence="8 9">
    <name type="scientific">Enterovirga rhinocerotis</name>
    <dbReference type="NCBI Taxonomy" id="1339210"/>
    <lineage>
        <taxon>Bacteria</taxon>
        <taxon>Pseudomonadati</taxon>
        <taxon>Pseudomonadota</taxon>
        <taxon>Alphaproteobacteria</taxon>
        <taxon>Hyphomicrobiales</taxon>
        <taxon>Methylobacteriaceae</taxon>
        <taxon>Enterovirga</taxon>
    </lineage>
</organism>